<comment type="caution">
    <text evidence="2">The sequence shown here is derived from an EMBL/GenBank/DDBJ whole genome shotgun (WGS) entry which is preliminary data.</text>
</comment>
<sequence length="61" mass="6890">MRPTLQGGGGKRRIIRHASLAPSLGNPRMTTRTLSPGKPATRPKLFDDDIHMYKLRFIDMN</sequence>
<protein>
    <submittedName>
        <fullName evidence="2">Uncharacterized protein</fullName>
    </submittedName>
</protein>
<dbReference type="Proteomes" id="UP000256862">
    <property type="component" value="Chromosome CO2235"/>
</dbReference>
<name>A0A375G5F2_9BURK</name>
<organism evidence="2">
    <name type="scientific">Cupriavidus oxalaticus</name>
    <dbReference type="NCBI Taxonomy" id="96344"/>
    <lineage>
        <taxon>Bacteria</taxon>
        <taxon>Pseudomonadati</taxon>
        <taxon>Pseudomonadota</taxon>
        <taxon>Betaproteobacteria</taxon>
        <taxon>Burkholderiales</taxon>
        <taxon>Burkholderiaceae</taxon>
        <taxon>Cupriavidus</taxon>
    </lineage>
</organism>
<evidence type="ECO:0000256" key="1">
    <source>
        <dbReference type="SAM" id="MobiDB-lite"/>
    </source>
</evidence>
<reference evidence="2" key="1">
    <citation type="submission" date="2018-01" db="EMBL/GenBank/DDBJ databases">
        <authorList>
            <person name="Clerissi C."/>
        </authorList>
    </citation>
    <scope>NUCLEOTIDE SEQUENCE</scope>
    <source>
        <strain evidence="2">Cupriavidus oxalaticus LMG 2235</strain>
    </source>
</reference>
<gene>
    <name evidence="2" type="ORF">CO2235_180144</name>
</gene>
<dbReference type="EMBL" id="OGUS01000118">
    <property type="protein sequence ID" value="SPC13246.1"/>
    <property type="molecule type" value="Genomic_DNA"/>
</dbReference>
<evidence type="ECO:0000313" key="2">
    <source>
        <dbReference type="EMBL" id="SPC13246.1"/>
    </source>
</evidence>
<accession>A0A375G5F2</accession>
<feature type="region of interest" description="Disordered" evidence="1">
    <location>
        <begin position="23"/>
        <end position="45"/>
    </location>
</feature>
<proteinExistence type="predicted"/>
<dbReference type="AlphaFoldDB" id="A0A375G5F2"/>